<dbReference type="Proteomes" id="UP000176645">
    <property type="component" value="Unassembled WGS sequence"/>
</dbReference>
<gene>
    <name evidence="1" type="ORF">A2Z42_02865</name>
</gene>
<dbReference type="EMBL" id="MHCU01000021">
    <property type="protein sequence ID" value="OGY27828.1"/>
    <property type="molecule type" value="Genomic_DNA"/>
</dbReference>
<sequence>MNKRINISLPTATLEKLRTTVPQGKRSEFITKALEKNLQGKIDLRESIIRDLKENRWIDEKVMKEWAGMETEGWPEY</sequence>
<dbReference type="GO" id="GO:0006355">
    <property type="term" value="P:regulation of DNA-templated transcription"/>
    <property type="evidence" value="ECO:0007669"/>
    <property type="project" value="InterPro"/>
</dbReference>
<proteinExistence type="predicted"/>
<dbReference type="InterPro" id="IPR013321">
    <property type="entry name" value="Arc_rbn_hlx_hlx"/>
</dbReference>
<protein>
    <submittedName>
        <fullName evidence="1">Uncharacterized protein</fullName>
    </submittedName>
</protein>
<dbReference type="AlphaFoldDB" id="A0A1G1WJA8"/>
<reference evidence="1 2" key="1">
    <citation type="journal article" date="2016" name="Nat. Commun.">
        <title>Thousands of microbial genomes shed light on interconnected biogeochemical processes in an aquifer system.</title>
        <authorList>
            <person name="Anantharaman K."/>
            <person name="Brown C.T."/>
            <person name="Hug L.A."/>
            <person name="Sharon I."/>
            <person name="Castelle C.J."/>
            <person name="Probst A.J."/>
            <person name="Thomas B.C."/>
            <person name="Singh A."/>
            <person name="Wilkins M.J."/>
            <person name="Karaoz U."/>
            <person name="Brodie E.L."/>
            <person name="Williams K.H."/>
            <person name="Hubbard S.S."/>
            <person name="Banfield J.F."/>
        </authorList>
    </citation>
    <scope>NUCLEOTIDE SEQUENCE [LARGE SCALE GENOMIC DNA]</scope>
</reference>
<dbReference type="Gene3D" id="1.10.1220.10">
    <property type="entry name" value="Met repressor-like"/>
    <property type="match status" value="1"/>
</dbReference>
<accession>A0A1G1WJA8</accession>
<evidence type="ECO:0000313" key="2">
    <source>
        <dbReference type="Proteomes" id="UP000176645"/>
    </source>
</evidence>
<comment type="caution">
    <text evidence="1">The sequence shown here is derived from an EMBL/GenBank/DDBJ whole genome shotgun (WGS) entry which is preliminary data.</text>
</comment>
<organism evidence="1 2">
    <name type="scientific">Candidatus Woykebacteria bacterium RBG_19FT_COMBO_43_10</name>
    <dbReference type="NCBI Taxonomy" id="1802598"/>
    <lineage>
        <taxon>Bacteria</taxon>
        <taxon>Candidatus Woykeibacteriota</taxon>
    </lineage>
</organism>
<evidence type="ECO:0000313" key="1">
    <source>
        <dbReference type="EMBL" id="OGY27828.1"/>
    </source>
</evidence>
<name>A0A1G1WJA8_9BACT</name>